<dbReference type="InParanoid" id="A0A1Q3CKW5"/>
<reference evidence="2" key="1">
    <citation type="submission" date="2016-04" db="EMBL/GenBank/DDBJ databases">
        <title>Cephalotus genome sequencing.</title>
        <authorList>
            <person name="Fukushima K."/>
            <person name="Hasebe M."/>
            <person name="Fang X."/>
        </authorList>
    </citation>
    <scope>NUCLEOTIDE SEQUENCE [LARGE SCALE GENOMIC DNA]</scope>
    <source>
        <strain evidence="2">cv. St1</strain>
    </source>
</reference>
<dbReference type="PANTHER" id="PTHR33710:SF80">
    <property type="entry name" value="ENDONUCLEASE_EXONUCLEASE_PHOSPHATASE"/>
    <property type="match status" value="1"/>
</dbReference>
<organism evidence="1 2">
    <name type="scientific">Cephalotus follicularis</name>
    <name type="common">Albany pitcher plant</name>
    <dbReference type="NCBI Taxonomy" id="3775"/>
    <lineage>
        <taxon>Eukaryota</taxon>
        <taxon>Viridiplantae</taxon>
        <taxon>Streptophyta</taxon>
        <taxon>Embryophyta</taxon>
        <taxon>Tracheophyta</taxon>
        <taxon>Spermatophyta</taxon>
        <taxon>Magnoliopsida</taxon>
        <taxon>eudicotyledons</taxon>
        <taxon>Gunneridae</taxon>
        <taxon>Pentapetalae</taxon>
        <taxon>rosids</taxon>
        <taxon>fabids</taxon>
        <taxon>Oxalidales</taxon>
        <taxon>Cephalotaceae</taxon>
        <taxon>Cephalotus</taxon>
    </lineage>
</organism>
<feature type="non-terminal residue" evidence="1">
    <location>
        <position position="1"/>
    </location>
</feature>
<dbReference type="OrthoDB" id="1749972at2759"/>
<dbReference type="AlphaFoldDB" id="A0A1Q3CKW5"/>
<proteinExistence type="predicted"/>
<comment type="caution">
    <text evidence="1">The sequence shown here is derived from an EMBL/GenBank/DDBJ whole genome shotgun (WGS) entry which is preliminary data.</text>
</comment>
<dbReference type="SUPFAM" id="SSF56219">
    <property type="entry name" value="DNase I-like"/>
    <property type="match status" value="1"/>
</dbReference>
<dbReference type="EMBL" id="BDDD01002255">
    <property type="protein sequence ID" value="GAV80742.1"/>
    <property type="molecule type" value="Genomic_DNA"/>
</dbReference>
<evidence type="ECO:0008006" key="3">
    <source>
        <dbReference type="Google" id="ProtNLM"/>
    </source>
</evidence>
<dbReference type="PANTHER" id="PTHR33710">
    <property type="entry name" value="BNAC02G09200D PROTEIN"/>
    <property type="match status" value="1"/>
</dbReference>
<evidence type="ECO:0000313" key="1">
    <source>
        <dbReference type="EMBL" id="GAV80742.1"/>
    </source>
</evidence>
<dbReference type="InterPro" id="IPR036691">
    <property type="entry name" value="Endo/exonu/phosph_ase_sf"/>
</dbReference>
<dbReference type="Gene3D" id="3.60.10.10">
    <property type="entry name" value="Endonuclease/exonuclease/phosphatase"/>
    <property type="match status" value="1"/>
</dbReference>
<gene>
    <name evidence="1" type="ORF">CFOL_v3_24202</name>
</gene>
<protein>
    <recommendedName>
        <fullName evidence="3">Exo_endo_phos domain-containing protein</fullName>
    </recommendedName>
</protein>
<name>A0A1Q3CKW5_CEPFO</name>
<sequence length="288" mass="33722">LRRVLWRDLVTKVGSFATRPWIIFGDFNVSRFSHEHSGGRLVVSRVMKEFEECIQACEIEDLRQLSRLFTWSNKGGWRGCWDELVTKKLDRVFGNWHCFNTLSHLQAHFLEPGISDHSPVVLQLQEVKSPIGRQFKYLNVWGSHLKFASVVQKAWQADLQSVHGSPLETVSYKLKLLKSLLRDLHWRYFNDIPAAAAHKRRVIEEIQNQLDSDPRNPELRDKDREVTAEVREAYNLEEAIYRQKFRVQWLKLGDSNTAYFHKVAKMRQSRDTITKIMGDDGEWMTDPG</sequence>
<dbReference type="Proteomes" id="UP000187406">
    <property type="component" value="Unassembled WGS sequence"/>
</dbReference>
<keyword evidence="2" id="KW-1185">Reference proteome</keyword>
<evidence type="ECO:0000313" key="2">
    <source>
        <dbReference type="Proteomes" id="UP000187406"/>
    </source>
</evidence>
<accession>A0A1Q3CKW5</accession>